<sequence length="534" mass="59666">MSIQKMLKKQQFRNHQSKAKNNEVYIRIGQPLTLAEDYDQLTCSPALIKVLKESNLLPCPLEKLVLPLGVEGKDLQVQAKKGSGKTLCLSSLAANCAYKYKDNDFVAVILAPEAKDVYKIARFVSSLIDEPIVIFGGDETKDCQGTLPNYRYPIVIAVPEELYLYIHSQQISLKNVKLLIVAKCEKYSNDTLQRHFKAIANSLSLNAEKPQISLFSNSSAENINNFFGQIMSDPILIQLGIEESADCAGEKFFVESVDGDSEVEKKVVEEDGIERDRQVVGDDKKIEYGSAEDSVAVINSDKNVSVECAKTDSEVLGNNIEDDSADGQVAKKIVENGSPDLLVADIIDDKELHAIVTNQDSEGGEKKIEDVQLLNDKKLDKITKNDSVDLVVDSKTAKQDSEDKKMKVVEQTVVDAKDIDSQAIVENTVSQAINDSKVFDFVLFQRNRNPASVVNEILAEVSFKQVMIFVKNDFEICQKLYKTLRANLYKCELVTNEMRSDEIDEVIEAFQNQRFAILISKDLVSCFLIFKNDE</sequence>
<dbReference type="InterPro" id="IPR014001">
    <property type="entry name" value="Helicase_ATP-bd"/>
</dbReference>
<keyword evidence="2" id="KW-0067">ATP-binding</keyword>
<proteinExistence type="predicted"/>
<protein>
    <submittedName>
        <fullName evidence="5">Helicase ATP-binding domain-containing protein</fullName>
    </submittedName>
</protein>
<keyword evidence="2" id="KW-0347">Helicase</keyword>
<dbReference type="Proteomes" id="UP000887578">
    <property type="component" value="Unplaced"/>
</dbReference>
<keyword evidence="4" id="KW-1185">Reference proteome</keyword>
<name>A0A914Q9E2_9BILA</name>
<dbReference type="InterPro" id="IPR011545">
    <property type="entry name" value="DEAD/DEAH_box_helicase_dom"/>
</dbReference>
<keyword evidence="2" id="KW-0547">Nucleotide-binding</keyword>
<dbReference type="PANTHER" id="PTHR47958">
    <property type="entry name" value="ATP-DEPENDENT RNA HELICASE DBP3"/>
    <property type="match status" value="1"/>
</dbReference>
<evidence type="ECO:0000256" key="1">
    <source>
        <dbReference type="ARBA" id="ARBA00022801"/>
    </source>
</evidence>
<dbReference type="WBParaSite" id="PDA_v2.g28130.t1">
    <property type="protein sequence ID" value="PDA_v2.g28130.t1"/>
    <property type="gene ID" value="PDA_v2.g28130"/>
</dbReference>
<keyword evidence="1" id="KW-0378">Hydrolase</keyword>
<dbReference type="GO" id="GO:0004386">
    <property type="term" value="F:helicase activity"/>
    <property type="evidence" value="ECO:0007669"/>
    <property type="project" value="UniProtKB-KW"/>
</dbReference>
<evidence type="ECO:0000259" key="3">
    <source>
        <dbReference type="PROSITE" id="PS51192"/>
    </source>
</evidence>
<dbReference type="GO" id="GO:0016787">
    <property type="term" value="F:hydrolase activity"/>
    <property type="evidence" value="ECO:0007669"/>
    <property type="project" value="UniProtKB-KW"/>
</dbReference>
<feature type="domain" description="Helicase ATP-binding" evidence="3">
    <location>
        <begin position="66"/>
        <end position="237"/>
    </location>
</feature>
<dbReference type="PROSITE" id="PS51192">
    <property type="entry name" value="HELICASE_ATP_BIND_1"/>
    <property type="match status" value="1"/>
</dbReference>
<evidence type="ECO:0000256" key="2">
    <source>
        <dbReference type="ARBA" id="ARBA00022806"/>
    </source>
</evidence>
<accession>A0A914Q9E2</accession>
<evidence type="ECO:0000313" key="5">
    <source>
        <dbReference type="WBParaSite" id="PDA_v2.g28130.t1"/>
    </source>
</evidence>
<dbReference type="Pfam" id="PF00270">
    <property type="entry name" value="DEAD"/>
    <property type="match status" value="1"/>
</dbReference>
<reference evidence="5" key="1">
    <citation type="submission" date="2022-11" db="UniProtKB">
        <authorList>
            <consortium name="WormBaseParasite"/>
        </authorList>
    </citation>
    <scope>IDENTIFICATION</scope>
</reference>
<organism evidence="4 5">
    <name type="scientific">Panagrolaimus davidi</name>
    <dbReference type="NCBI Taxonomy" id="227884"/>
    <lineage>
        <taxon>Eukaryota</taxon>
        <taxon>Metazoa</taxon>
        <taxon>Ecdysozoa</taxon>
        <taxon>Nematoda</taxon>
        <taxon>Chromadorea</taxon>
        <taxon>Rhabditida</taxon>
        <taxon>Tylenchina</taxon>
        <taxon>Panagrolaimomorpha</taxon>
        <taxon>Panagrolaimoidea</taxon>
        <taxon>Panagrolaimidae</taxon>
        <taxon>Panagrolaimus</taxon>
    </lineage>
</organism>
<evidence type="ECO:0000313" key="4">
    <source>
        <dbReference type="Proteomes" id="UP000887578"/>
    </source>
</evidence>
<dbReference type="InterPro" id="IPR027417">
    <property type="entry name" value="P-loop_NTPase"/>
</dbReference>
<dbReference type="Gene3D" id="3.40.50.300">
    <property type="entry name" value="P-loop containing nucleotide triphosphate hydrolases"/>
    <property type="match status" value="2"/>
</dbReference>
<dbReference type="GO" id="GO:0003676">
    <property type="term" value="F:nucleic acid binding"/>
    <property type="evidence" value="ECO:0007669"/>
    <property type="project" value="InterPro"/>
</dbReference>
<dbReference type="AlphaFoldDB" id="A0A914Q9E2"/>
<dbReference type="GO" id="GO:0005524">
    <property type="term" value="F:ATP binding"/>
    <property type="evidence" value="ECO:0007669"/>
    <property type="project" value="InterPro"/>
</dbReference>
<dbReference type="SUPFAM" id="SSF52540">
    <property type="entry name" value="P-loop containing nucleoside triphosphate hydrolases"/>
    <property type="match status" value="2"/>
</dbReference>